<name>A0A401SJT5_CHIPU</name>
<dbReference type="Proteomes" id="UP000287033">
    <property type="component" value="Unassembled WGS sequence"/>
</dbReference>
<dbReference type="PANTHER" id="PTHR19303">
    <property type="entry name" value="TRANSPOSON"/>
    <property type="match status" value="1"/>
</dbReference>
<keyword evidence="4" id="KW-1185">Reference proteome</keyword>
<accession>A0A401SJT5</accession>
<dbReference type="OMA" id="NCEYSAG"/>
<dbReference type="GO" id="GO:0005634">
    <property type="term" value="C:nucleus"/>
    <property type="evidence" value="ECO:0007669"/>
    <property type="project" value="TreeGrafter"/>
</dbReference>
<dbReference type="GO" id="GO:0003677">
    <property type="term" value="F:DNA binding"/>
    <property type="evidence" value="ECO:0007669"/>
    <property type="project" value="UniProtKB-KW"/>
</dbReference>
<dbReference type="AlphaFoldDB" id="A0A401SJT5"/>
<gene>
    <name evidence="3" type="ORF">chiPu_0009128</name>
</gene>
<dbReference type="STRING" id="137246.A0A401SJT5"/>
<dbReference type="InterPro" id="IPR050863">
    <property type="entry name" value="CenT-Element_Derived"/>
</dbReference>
<reference evidence="3 4" key="1">
    <citation type="journal article" date="2018" name="Nat. Ecol. Evol.">
        <title>Shark genomes provide insights into elasmobranch evolution and the origin of vertebrates.</title>
        <authorList>
            <person name="Hara Y"/>
            <person name="Yamaguchi K"/>
            <person name="Onimaru K"/>
            <person name="Kadota M"/>
            <person name="Koyanagi M"/>
            <person name="Keeley SD"/>
            <person name="Tatsumi K"/>
            <person name="Tanaka K"/>
            <person name="Motone F"/>
            <person name="Kageyama Y"/>
            <person name="Nozu R"/>
            <person name="Adachi N"/>
            <person name="Nishimura O"/>
            <person name="Nakagawa R"/>
            <person name="Tanegashima C"/>
            <person name="Kiyatake I"/>
            <person name="Matsumoto R"/>
            <person name="Murakumo K"/>
            <person name="Nishida K"/>
            <person name="Terakita A"/>
            <person name="Kuratani S"/>
            <person name="Sato K"/>
            <person name="Hyodo S Kuraku.S."/>
        </authorList>
    </citation>
    <scope>NUCLEOTIDE SEQUENCE [LARGE SCALE GENOMIC DNA]</scope>
</reference>
<dbReference type="PANTHER" id="PTHR19303:SF16">
    <property type="entry name" value="JERKY PROTEIN HOMOLOG-LIKE"/>
    <property type="match status" value="1"/>
</dbReference>
<comment type="caution">
    <text evidence="3">The sequence shown here is derived from an EMBL/GenBank/DDBJ whole genome shotgun (WGS) entry which is preliminary data.</text>
</comment>
<organism evidence="3 4">
    <name type="scientific">Chiloscyllium punctatum</name>
    <name type="common">Brownbanded bambooshark</name>
    <name type="synonym">Hemiscyllium punctatum</name>
    <dbReference type="NCBI Taxonomy" id="137246"/>
    <lineage>
        <taxon>Eukaryota</taxon>
        <taxon>Metazoa</taxon>
        <taxon>Chordata</taxon>
        <taxon>Craniata</taxon>
        <taxon>Vertebrata</taxon>
        <taxon>Chondrichthyes</taxon>
        <taxon>Elasmobranchii</taxon>
        <taxon>Galeomorphii</taxon>
        <taxon>Galeoidea</taxon>
        <taxon>Orectolobiformes</taxon>
        <taxon>Hemiscylliidae</taxon>
        <taxon>Chiloscyllium</taxon>
    </lineage>
</organism>
<sequence>MKQARKYQEELNIKGECQYSDGWLQKFKKPNGVKYLKICGEKTSADYEAAENYVGEFAKLISDKSLSLEQIYSADVTALYWRYVPRETLATANE</sequence>
<dbReference type="EMBL" id="BEZZ01000317">
    <property type="protein sequence ID" value="GCC30674.1"/>
    <property type="molecule type" value="Genomic_DNA"/>
</dbReference>
<dbReference type="InterPro" id="IPR006600">
    <property type="entry name" value="HTH_CenpB_DNA-bd_dom"/>
</dbReference>
<evidence type="ECO:0000259" key="2">
    <source>
        <dbReference type="PROSITE" id="PS51253"/>
    </source>
</evidence>
<evidence type="ECO:0000256" key="1">
    <source>
        <dbReference type="ARBA" id="ARBA00023125"/>
    </source>
</evidence>
<feature type="domain" description="HTH CENPB-type" evidence="2">
    <location>
        <begin position="1"/>
        <end position="37"/>
    </location>
</feature>
<keyword evidence="1" id="KW-0238">DNA-binding</keyword>
<dbReference type="PROSITE" id="PS51253">
    <property type="entry name" value="HTH_CENPB"/>
    <property type="match status" value="1"/>
</dbReference>
<protein>
    <recommendedName>
        <fullName evidence="2">HTH CENPB-type domain-containing protein</fullName>
    </recommendedName>
</protein>
<proteinExistence type="predicted"/>
<evidence type="ECO:0000313" key="4">
    <source>
        <dbReference type="Proteomes" id="UP000287033"/>
    </source>
</evidence>
<evidence type="ECO:0000313" key="3">
    <source>
        <dbReference type="EMBL" id="GCC30674.1"/>
    </source>
</evidence>
<dbReference type="OrthoDB" id="125347at2759"/>